<keyword evidence="7" id="KW-0378">Hydrolase</keyword>
<feature type="active site" description="Charge relay system" evidence="9">
    <location>
        <position position="139"/>
    </location>
</feature>
<evidence type="ECO:0000256" key="7">
    <source>
        <dbReference type="ARBA" id="ARBA00022801"/>
    </source>
</evidence>
<evidence type="ECO:0000313" key="13">
    <source>
        <dbReference type="EMBL" id="CAA9404024.1"/>
    </source>
</evidence>
<gene>
    <name evidence="13" type="ORF">AVDCRST_MAG74-1828</name>
</gene>
<evidence type="ECO:0000256" key="8">
    <source>
        <dbReference type="ARBA" id="ARBA00022825"/>
    </source>
</evidence>
<feature type="binding site" evidence="10">
    <location>
        <position position="82"/>
    </location>
    <ligand>
        <name>substrate</name>
    </ligand>
</feature>
<dbReference type="InterPro" id="IPR041489">
    <property type="entry name" value="PDZ_6"/>
</dbReference>
<sequence>MLNKTSRRIRNYKFAGFLLILSLFLISGCKFGQFGGQQPVSTAETPAQPLAPPAPVVVDGVRTSYADVVQKTSPAVVRIEAEIKGRQSPQQPQQFGLDDFFNSPQQPQNRGQQPQPPTQRGLGSGVIVSADGTVLTNNHVVEGAEKITVLMSDDKTYDARIVGLDEPSDLAVLKIEATDLPFLNLGNSDNVRVGDVVLAIGNPLGIGQTVTAGIISAKGRRTGLSDGNSFEDFLQTDAPINRGNSGGALINIAGELIGINSQILSTGGGQGGGSIGIGFAIPTNMAKGVLEQLVATGRVRRGLLGVGIQAVNEEIKDFFKLKDTKGVLINDVKRGGAAEKAGVKRDDVIIAINGETIDDTNVLRNKVAGTQPGTEIKLRIVRDGQEQELPVVLDELNPENAKTAQPNESDRGAQTPNEGGKLGLNLQPLTPLIARQLELPESSGGVVITDVDPNGAAAKVGAARGDVILTINRQAVGSLDEVQAALDKAGDRPILLLIARKGQTVYLTVRPS</sequence>
<dbReference type="EMBL" id="CADCUR010000154">
    <property type="protein sequence ID" value="CAA9404024.1"/>
    <property type="molecule type" value="Genomic_DNA"/>
</dbReference>
<dbReference type="Pfam" id="PF17820">
    <property type="entry name" value="PDZ_6"/>
    <property type="match status" value="1"/>
</dbReference>
<keyword evidence="8" id="KW-0720">Serine protease</keyword>
<dbReference type="GO" id="GO:0004252">
    <property type="term" value="F:serine-type endopeptidase activity"/>
    <property type="evidence" value="ECO:0007669"/>
    <property type="project" value="InterPro"/>
</dbReference>
<evidence type="ECO:0000259" key="12">
    <source>
        <dbReference type="PROSITE" id="PS50106"/>
    </source>
</evidence>
<evidence type="ECO:0000256" key="3">
    <source>
        <dbReference type="ARBA" id="ARBA00022670"/>
    </source>
</evidence>
<evidence type="ECO:0000256" key="5">
    <source>
        <dbReference type="ARBA" id="ARBA00022737"/>
    </source>
</evidence>
<feature type="domain" description="PDZ" evidence="12">
    <location>
        <begin position="417"/>
        <end position="501"/>
    </location>
</feature>
<dbReference type="Pfam" id="PF13365">
    <property type="entry name" value="Trypsin_2"/>
    <property type="match status" value="1"/>
</dbReference>
<evidence type="ECO:0000256" key="10">
    <source>
        <dbReference type="PIRSR" id="PIRSR611782-2"/>
    </source>
</evidence>
<proteinExistence type="inferred from homology"/>
<dbReference type="PROSITE" id="PS51257">
    <property type="entry name" value="PROKAR_LIPOPROTEIN"/>
    <property type="match status" value="1"/>
</dbReference>
<feature type="compositionally biased region" description="Low complexity" evidence="11">
    <location>
        <begin position="104"/>
        <end position="113"/>
    </location>
</feature>
<dbReference type="PANTHER" id="PTHR22939">
    <property type="entry name" value="SERINE PROTEASE FAMILY S1C HTRA-RELATED"/>
    <property type="match status" value="1"/>
</dbReference>
<feature type="binding site" evidence="10">
    <location>
        <begin position="243"/>
        <end position="245"/>
    </location>
    <ligand>
        <name>substrate</name>
    </ligand>
</feature>
<dbReference type="GO" id="GO:0006508">
    <property type="term" value="P:proteolysis"/>
    <property type="evidence" value="ECO:0007669"/>
    <property type="project" value="UniProtKB-KW"/>
</dbReference>
<protein>
    <submittedName>
        <fullName evidence="13">Trypsin-like serine proteases, typically periplasmic, contain C-terminal PDZ domain</fullName>
    </submittedName>
</protein>
<keyword evidence="3 13" id="KW-0645">Protease</keyword>
<dbReference type="Gene3D" id="2.30.42.10">
    <property type="match status" value="2"/>
</dbReference>
<dbReference type="InterPro" id="IPR009003">
    <property type="entry name" value="Peptidase_S1_PA"/>
</dbReference>
<feature type="binding site" evidence="10">
    <location>
        <position position="169"/>
    </location>
    <ligand>
        <name>substrate</name>
    </ligand>
</feature>
<dbReference type="InterPro" id="IPR001940">
    <property type="entry name" value="Peptidase_S1C"/>
</dbReference>
<feature type="binding site" evidence="10">
    <location>
        <position position="139"/>
    </location>
    <ligand>
        <name>substrate</name>
    </ligand>
</feature>
<evidence type="ECO:0000256" key="11">
    <source>
        <dbReference type="SAM" id="MobiDB-lite"/>
    </source>
</evidence>
<dbReference type="SUPFAM" id="SSF50156">
    <property type="entry name" value="PDZ domain-like"/>
    <property type="match status" value="2"/>
</dbReference>
<dbReference type="PANTHER" id="PTHR22939:SF129">
    <property type="entry name" value="SERINE PROTEASE HTRA2, MITOCHONDRIAL"/>
    <property type="match status" value="1"/>
</dbReference>
<organism evidence="13">
    <name type="scientific">uncultured Pyrinomonadaceae bacterium</name>
    <dbReference type="NCBI Taxonomy" id="2283094"/>
    <lineage>
        <taxon>Bacteria</taxon>
        <taxon>Pseudomonadati</taxon>
        <taxon>Acidobacteriota</taxon>
        <taxon>Blastocatellia</taxon>
        <taxon>Blastocatellales</taxon>
        <taxon>Pyrinomonadaceae</taxon>
        <taxon>environmental samples</taxon>
    </lineage>
</organism>
<feature type="region of interest" description="Disordered" evidence="11">
    <location>
        <begin position="396"/>
        <end position="422"/>
    </location>
</feature>
<dbReference type="Pfam" id="PF13180">
    <property type="entry name" value="PDZ_2"/>
    <property type="match status" value="1"/>
</dbReference>
<dbReference type="Gene3D" id="2.40.10.120">
    <property type="match status" value="1"/>
</dbReference>
<dbReference type="GO" id="GO:0042597">
    <property type="term" value="C:periplasmic space"/>
    <property type="evidence" value="ECO:0007669"/>
    <property type="project" value="UniProtKB-SubCell"/>
</dbReference>
<dbReference type="CDD" id="cd10839">
    <property type="entry name" value="cpPDZ1_DegP-like"/>
    <property type="match status" value="1"/>
</dbReference>
<comment type="subcellular location">
    <subcellularLocation>
        <location evidence="1">Periplasm</location>
    </subcellularLocation>
</comment>
<evidence type="ECO:0000256" key="1">
    <source>
        <dbReference type="ARBA" id="ARBA00004418"/>
    </source>
</evidence>
<name>A0A6J4P4A6_9BACT</name>
<feature type="domain" description="PDZ" evidence="12">
    <location>
        <begin position="293"/>
        <end position="384"/>
    </location>
</feature>
<dbReference type="InterPro" id="IPR001478">
    <property type="entry name" value="PDZ"/>
</dbReference>
<dbReference type="SMART" id="SM00228">
    <property type="entry name" value="PDZ"/>
    <property type="match status" value="2"/>
</dbReference>
<dbReference type="InterPro" id="IPR011782">
    <property type="entry name" value="Pept_S1C_Do"/>
</dbReference>
<dbReference type="PRINTS" id="PR00834">
    <property type="entry name" value="PROTEASES2C"/>
</dbReference>
<dbReference type="PROSITE" id="PS50106">
    <property type="entry name" value="PDZ"/>
    <property type="match status" value="2"/>
</dbReference>
<evidence type="ECO:0000256" key="9">
    <source>
        <dbReference type="PIRSR" id="PIRSR611782-1"/>
    </source>
</evidence>
<dbReference type="NCBIfam" id="TIGR02037">
    <property type="entry name" value="degP_htrA_DO"/>
    <property type="match status" value="1"/>
</dbReference>
<evidence type="ECO:0000256" key="4">
    <source>
        <dbReference type="ARBA" id="ARBA00022729"/>
    </source>
</evidence>
<evidence type="ECO:0000256" key="6">
    <source>
        <dbReference type="ARBA" id="ARBA00022764"/>
    </source>
</evidence>
<feature type="compositionally biased region" description="Polar residues" evidence="11">
    <location>
        <begin position="400"/>
        <end position="417"/>
    </location>
</feature>
<dbReference type="SUPFAM" id="SSF50494">
    <property type="entry name" value="Trypsin-like serine proteases"/>
    <property type="match status" value="1"/>
</dbReference>
<feature type="active site" description="Charge relay system" evidence="9">
    <location>
        <position position="169"/>
    </location>
</feature>
<feature type="active site" description="Charge relay system" evidence="9">
    <location>
        <position position="245"/>
    </location>
</feature>
<dbReference type="InterPro" id="IPR036034">
    <property type="entry name" value="PDZ_sf"/>
</dbReference>
<accession>A0A6J4P4A6</accession>
<keyword evidence="4" id="KW-0732">Signal</keyword>
<evidence type="ECO:0000256" key="2">
    <source>
        <dbReference type="ARBA" id="ARBA00010541"/>
    </source>
</evidence>
<feature type="region of interest" description="Disordered" evidence="11">
    <location>
        <begin position="83"/>
        <end position="125"/>
    </location>
</feature>
<keyword evidence="6" id="KW-0574">Periplasm</keyword>
<keyword evidence="5" id="KW-0677">Repeat</keyword>
<comment type="similarity">
    <text evidence="2">Belongs to the peptidase S1C family.</text>
</comment>
<dbReference type="AlphaFoldDB" id="A0A6J4P4A6"/>
<reference evidence="13" key="1">
    <citation type="submission" date="2020-02" db="EMBL/GenBank/DDBJ databases">
        <authorList>
            <person name="Meier V. D."/>
        </authorList>
    </citation>
    <scope>NUCLEOTIDE SEQUENCE</scope>
    <source>
        <strain evidence="13">AVDCRST_MAG74</strain>
    </source>
</reference>